<comment type="caution">
    <text evidence="1">The sequence shown here is derived from an EMBL/GenBank/DDBJ whole genome shotgun (WGS) entry which is preliminary data.</text>
</comment>
<protein>
    <submittedName>
        <fullName evidence="1">Uncharacterized protein</fullName>
    </submittedName>
</protein>
<reference evidence="2" key="1">
    <citation type="journal article" date="2019" name="Int. J. Syst. Evol. Microbiol.">
        <title>The Global Catalogue of Microorganisms (GCM) 10K type strain sequencing project: providing services to taxonomists for standard genome sequencing and annotation.</title>
        <authorList>
            <consortium name="The Broad Institute Genomics Platform"/>
            <consortium name="The Broad Institute Genome Sequencing Center for Infectious Disease"/>
            <person name="Wu L."/>
            <person name="Ma J."/>
        </authorList>
    </citation>
    <scope>NUCLEOTIDE SEQUENCE [LARGE SCALE GENOMIC DNA]</scope>
    <source>
        <strain evidence="2">CGMCC 1.16855</strain>
    </source>
</reference>
<gene>
    <name evidence="1" type="ORF">ACFOD3_22810</name>
</gene>
<dbReference type="EMBL" id="JBHRSB010000007">
    <property type="protein sequence ID" value="MFC3002749.1"/>
    <property type="molecule type" value="Genomic_DNA"/>
</dbReference>
<sequence>MAQSLDDAKFQKALAAIGASGSADSVRAIMRNAKAQLAAGQLGQPQAEAMQRAGLRRLAELAGQDADDPLARRWIEGIAAFEALTGKRASRTRPMLERHGAQLAFEKLVDRTSGTSGFEQMIEAGLHDMTAEWIVLEFKDIFDERIRSLAEQRLSSAGVEMRP</sequence>
<accession>A0ABV7C080</accession>
<proteinExistence type="predicted"/>
<organism evidence="1 2">
    <name type="scientific">Falsiroseomonas tokyonensis</name>
    <dbReference type="NCBI Taxonomy" id="430521"/>
    <lineage>
        <taxon>Bacteria</taxon>
        <taxon>Pseudomonadati</taxon>
        <taxon>Pseudomonadota</taxon>
        <taxon>Alphaproteobacteria</taxon>
        <taxon>Acetobacterales</taxon>
        <taxon>Roseomonadaceae</taxon>
        <taxon>Falsiroseomonas</taxon>
    </lineage>
</organism>
<evidence type="ECO:0000313" key="1">
    <source>
        <dbReference type="EMBL" id="MFC3002749.1"/>
    </source>
</evidence>
<name>A0ABV7C080_9PROT</name>
<dbReference type="Proteomes" id="UP001595420">
    <property type="component" value="Unassembled WGS sequence"/>
</dbReference>
<evidence type="ECO:0000313" key="2">
    <source>
        <dbReference type="Proteomes" id="UP001595420"/>
    </source>
</evidence>
<keyword evidence="2" id="KW-1185">Reference proteome</keyword>
<dbReference type="RefSeq" id="WP_216838834.1">
    <property type="nucleotide sequence ID" value="NZ_JAFNJS010000007.1"/>
</dbReference>